<dbReference type="AlphaFoldDB" id="A0A0E2B1F1"/>
<dbReference type="SFLD" id="SFLDG01137">
    <property type="entry name" value="C1.6.1:_Phosphoserine_Phosphat"/>
    <property type="match status" value="1"/>
</dbReference>
<evidence type="ECO:0000256" key="6">
    <source>
        <dbReference type="ARBA" id="ARBA00022605"/>
    </source>
</evidence>
<evidence type="ECO:0000256" key="2">
    <source>
        <dbReference type="ARBA" id="ARBA00005135"/>
    </source>
</evidence>
<evidence type="ECO:0000256" key="14">
    <source>
        <dbReference type="PIRSR" id="PIRSR604469-1"/>
    </source>
</evidence>
<dbReference type="NCBIfam" id="TIGR00338">
    <property type="entry name" value="serB"/>
    <property type="match status" value="1"/>
</dbReference>
<evidence type="ECO:0000256" key="10">
    <source>
        <dbReference type="ARBA" id="ARBA00023299"/>
    </source>
</evidence>
<dbReference type="UniPathway" id="UPA00135">
    <property type="reaction ID" value="UER00198"/>
</dbReference>
<proteinExistence type="inferred from homology"/>
<comment type="similarity">
    <text evidence="3">Belongs to the HAD-like hydrolase superfamily. SerB family.</text>
</comment>
<keyword evidence="10" id="KW-0718">Serine biosynthesis</keyword>
<comment type="catalytic activity">
    <reaction evidence="13">
        <text>O-phospho-D-serine + H2O = D-serine + phosphate</text>
        <dbReference type="Rhea" id="RHEA:24873"/>
        <dbReference type="ChEBI" id="CHEBI:15377"/>
        <dbReference type="ChEBI" id="CHEBI:35247"/>
        <dbReference type="ChEBI" id="CHEBI:43474"/>
        <dbReference type="ChEBI" id="CHEBI:58680"/>
        <dbReference type="EC" id="3.1.3.3"/>
    </reaction>
</comment>
<dbReference type="GO" id="GO:0005737">
    <property type="term" value="C:cytoplasm"/>
    <property type="evidence" value="ECO:0007669"/>
    <property type="project" value="TreeGrafter"/>
</dbReference>
<keyword evidence="6" id="KW-0028">Amino-acid biosynthesis</keyword>
<comment type="cofactor">
    <cofactor evidence="1">
        <name>Mg(2+)</name>
        <dbReference type="ChEBI" id="CHEBI:18420"/>
    </cofactor>
</comment>
<dbReference type="NCBIfam" id="TIGR01488">
    <property type="entry name" value="HAD-SF-IB"/>
    <property type="match status" value="1"/>
</dbReference>
<dbReference type="SFLD" id="SFLDG01136">
    <property type="entry name" value="C1.6:_Phosphoserine_Phosphatas"/>
    <property type="match status" value="1"/>
</dbReference>
<dbReference type="InterPro" id="IPR050582">
    <property type="entry name" value="HAD-like_SerB"/>
</dbReference>
<keyword evidence="7" id="KW-0479">Metal-binding</keyword>
<organism evidence="15 16">
    <name type="scientific">Leptospira kirschneri str. H1</name>
    <dbReference type="NCBI Taxonomy" id="1049966"/>
    <lineage>
        <taxon>Bacteria</taxon>
        <taxon>Pseudomonadati</taxon>
        <taxon>Spirochaetota</taxon>
        <taxon>Spirochaetia</taxon>
        <taxon>Leptospirales</taxon>
        <taxon>Leptospiraceae</taxon>
        <taxon>Leptospira</taxon>
    </lineage>
</organism>
<protein>
    <recommendedName>
        <fullName evidence="5">Phosphoserine phosphatase</fullName>
        <ecNumber evidence="4">3.1.3.3</ecNumber>
    </recommendedName>
    <alternativeName>
        <fullName evidence="11">O-phosphoserine phosphohydrolase</fullName>
    </alternativeName>
</protein>
<dbReference type="PANTHER" id="PTHR43344">
    <property type="entry name" value="PHOSPHOSERINE PHOSPHATASE"/>
    <property type="match status" value="1"/>
</dbReference>
<dbReference type="GO" id="GO:0006564">
    <property type="term" value="P:L-serine biosynthetic process"/>
    <property type="evidence" value="ECO:0007669"/>
    <property type="project" value="UniProtKB-KW"/>
</dbReference>
<dbReference type="RefSeq" id="WP_004766313.1">
    <property type="nucleotide sequence ID" value="NZ_AHMY02000051.1"/>
</dbReference>
<reference evidence="15 16" key="1">
    <citation type="submission" date="2012-10" db="EMBL/GenBank/DDBJ databases">
        <authorList>
            <person name="Harkins D.M."/>
            <person name="Durkin A.S."/>
            <person name="Brinkac L.M."/>
            <person name="Selengut J.D."/>
            <person name="Sanka R."/>
            <person name="DePew J."/>
            <person name="Purushe J."/>
            <person name="Peacock S.J."/>
            <person name="Thaipadungpanit J."/>
            <person name="Wuthiekanun V.W."/>
            <person name="Day N.P."/>
            <person name="Vinetz J.M."/>
            <person name="Sutton G.G."/>
            <person name="Nelson W.C."/>
            <person name="Fouts D.E."/>
        </authorList>
    </citation>
    <scope>NUCLEOTIDE SEQUENCE [LARGE SCALE GENOMIC DNA]</scope>
    <source>
        <strain evidence="15 16">H1</strain>
    </source>
</reference>
<dbReference type="InterPro" id="IPR036412">
    <property type="entry name" value="HAD-like_sf"/>
</dbReference>
<evidence type="ECO:0000256" key="9">
    <source>
        <dbReference type="ARBA" id="ARBA00022842"/>
    </source>
</evidence>
<comment type="pathway">
    <text evidence="2">Amino-acid biosynthesis; L-serine biosynthesis; L-serine from 3-phospho-D-glycerate: step 3/3.</text>
</comment>
<evidence type="ECO:0000256" key="5">
    <source>
        <dbReference type="ARBA" id="ARBA00015196"/>
    </source>
</evidence>
<evidence type="ECO:0000256" key="3">
    <source>
        <dbReference type="ARBA" id="ARBA00009184"/>
    </source>
</evidence>
<dbReference type="PANTHER" id="PTHR43344:SF2">
    <property type="entry name" value="PHOSPHOSERINE PHOSPHATASE"/>
    <property type="match status" value="1"/>
</dbReference>
<accession>A0A0E2B1F1</accession>
<evidence type="ECO:0000256" key="1">
    <source>
        <dbReference type="ARBA" id="ARBA00001946"/>
    </source>
</evidence>
<gene>
    <name evidence="15" type="primary">serB</name>
    <name evidence="15" type="ORF">LEP1GSC081_1659</name>
</gene>
<dbReference type="EMBL" id="AHMY02000051">
    <property type="protein sequence ID" value="EKO14965.1"/>
    <property type="molecule type" value="Genomic_DNA"/>
</dbReference>
<keyword evidence="8 15" id="KW-0378">Hydrolase</keyword>
<dbReference type="Pfam" id="PF00702">
    <property type="entry name" value="Hydrolase"/>
    <property type="match status" value="1"/>
</dbReference>
<name>A0A0E2B1F1_9LEPT</name>
<feature type="active site" description="Proton donor" evidence="14">
    <location>
        <position position="95"/>
    </location>
</feature>
<dbReference type="EC" id="3.1.3.3" evidence="4"/>
<evidence type="ECO:0000256" key="4">
    <source>
        <dbReference type="ARBA" id="ARBA00012640"/>
    </source>
</evidence>
<dbReference type="Gene3D" id="3.40.50.1000">
    <property type="entry name" value="HAD superfamily/HAD-like"/>
    <property type="match status" value="1"/>
</dbReference>
<comment type="catalytic activity">
    <reaction evidence="12">
        <text>O-phospho-L-serine + H2O = L-serine + phosphate</text>
        <dbReference type="Rhea" id="RHEA:21208"/>
        <dbReference type="ChEBI" id="CHEBI:15377"/>
        <dbReference type="ChEBI" id="CHEBI:33384"/>
        <dbReference type="ChEBI" id="CHEBI:43474"/>
        <dbReference type="ChEBI" id="CHEBI:57524"/>
        <dbReference type="EC" id="3.1.3.3"/>
    </reaction>
</comment>
<comment type="caution">
    <text evidence="15">The sequence shown here is derived from an EMBL/GenBank/DDBJ whole genome shotgun (WGS) entry which is preliminary data.</text>
</comment>
<keyword evidence="9" id="KW-0460">Magnesium</keyword>
<dbReference type="GO" id="GO:0000287">
    <property type="term" value="F:magnesium ion binding"/>
    <property type="evidence" value="ECO:0007669"/>
    <property type="project" value="TreeGrafter"/>
</dbReference>
<evidence type="ECO:0000313" key="16">
    <source>
        <dbReference type="Proteomes" id="UP000006253"/>
    </source>
</evidence>
<dbReference type="InterPro" id="IPR023214">
    <property type="entry name" value="HAD_sf"/>
</dbReference>
<dbReference type="Proteomes" id="UP000006253">
    <property type="component" value="Unassembled WGS sequence"/>
</dbReference>
<feature type="active site" description="Nucleophile" evidence="14">
    <location>
        <position position="93"/>
    </location>
</feature>
<evidence type="ECO:0000256" key="7">
    <source>
        <dbReference type="ARBA" id="ARBA00022723"/>
    </source>
</evidence>
<dbReference type="SFLD" id="SFLDF00029">
    <property type="entry name" value="phosphoserine_phosphatase"/>
    <property type="match status" value="1"/>
</dbReference>
<dbReference type="GO" id="GO:0036424">
    <property type="term" value="F:L-phosphoserine phosphatase activity"/>
    <property type="evidence" value="ECO:0007669"/>
    <property type="project" value="InterPro"/>
</dbReference>
<evidence type="ECO:0000256" key="11">
    <source>
        <dbReference type="ARBA" id="ARBA00031693"/>
    </source>
</evidence>
<evidence type="ECO:0000256" key="12">
    <source>
        <dbReference type="ARBA" id="ARBA00048138"/>
    </source>
</evidence>
<dbReference type="InterPro" id="IPR004469">
    <property type="entry name" value="PSP"/>
</dbReference>
<evidence type="ECO:0000256" key="13">
    <source>
        <dbReference type="ARBA" id="ARBA00048523"/>
    </source>
</evidence>
<evidence type="ECO:0000256" key="8">
    <source>
        <dbReference type="ARBA" id="ARBA00022801"/>
    </source>
</evidence>
<dbReference type="SFLD" id="SFLDS00003">
    <property type="entry name" value="Haloacid_Dehalogenase"/>
    <property type="match status" value="1"/>
</dbReference>
<dbReference type="CDD" id="cd07500">
    <property type="entry name" value="HAD_PSP"/>
    <property type="match status" value="1"/>
</dbReference>
<evidence type="ECO:0000313" key="15">
    <source>
        <dbReference type="EMBL" id="EKO14965.1"/>
    </source>
</evidence>
<dbReference type="SUPFAM" id="SSF56784">
    <property type="entry name" value="HAD-like"/>
    <property type="match status" value="1"/>
</dbReference>
<sequence length="293" mass="33343">MLLILTEKPEEIRKEILLGMGDFISLKPEETFLLSSSKIRNRGFWNCIEWKIPRVLERSELLQWRETFSKKGADLIQVNRLLDPKEKSFFAFDMDSTLIRQEVIDELARLAGVYEKVASVTKEAMEGNLDFNEALKKRCIHLKGLSSSIFTELYPKLELNTGVERLLKILKENNTRTAVFSGGFTDILEMFQKQYGIDEVYANVLEKINGELSGNVLGEIVDKNKKSECLKTIRDREKICTSQVVAIGDGANDSLMLNEAGIGIGFHAKEGLKKQIVNWIDFAPMDVLLFLFP</sequence>